<dbReference type="KEGG" id="mlr:MELLADRAFT_104640"/>
<feature type="region of interest" description="Disordered" evidence="1">
    <location>
        <begin position="225"/>
        <end position="268"/>
    </location>
</feature>
<feature type="region of interest" description="Disordered" evidence="1">
    <location>
        <begin position="302"/>
        <end position="339"/>
    </location>
</feature>
<dbReference type="InParanoid" id="F4RFE4"/>
<feature type="compositionally biased region" description="Acidic residues" evidence="1">
    <location>
        <begin position="133"/>
        <end position="147"/>
    </location>
</feature>
<organism evidence="3">
    <name type="scientific">Melampsora larici-populina (strain 98AG31 / pathotype 3-4-7)</name>
    <name type="common">Poplar leaf rust fungus</name>
    <dbReference type="NCBI Taxonomy" id="747676"/>
    <lineage>
        <taxon>Eukaryota</taxon>
        <taxon>Fungi</taxon>
        <taxon>Dikarya</taxon>
        <taxon>Basidiomycota</taxon>
        <taxon>Pucciniomycotina</taxon>
        <taxon>Pucciniomycetes</taxon>
        <taxon>Pucciniales</taxon>
        <taxon>Melampsoraceae</taxon>
        <taxon>Melampsora</taxon>
    </lineage>
</organism>
<feature type="compositionally biased region" description="Basic and acidic residues" evidence="1">
    <location>
        <begin position="252"/>
        <end position="268"/>
    </location>
</feature>
<dbReference type="VEuPathDB" id="FungiDB:MELLADRAFT_104640"/>
<name>F4RFE4_MELLP</name>
<feature type="compositionally biased region" description="Polar residues" evidence="1">
    <location>
        <begin position="326"/>
        <end position="339"/>
    </location>
</feature>
<dbReference type="Proteomes" id="UP000001072">
    <property type="component" value="Unassembled WGS sequence"/>
</dbReference>
<dbReference type="RefSeq" id="XP_007407921.1">
    <property type="nucleotide sequence ID" value="XM_007407859.1"/>
</dbReference>
<gene>
    <name evidence="2" type="ORF">MELLADRAFT_104640</name>
</gene>
<feature type="compositionally biased region" description="Basic and acidic residues" evidence="1">
    <location>
        <begin position="123"/>
        <end position="132"/>
    </location>
</feature>
<feature type="compositionally biased region" description="Basic and acidic residues" evidence="1">
    <location>
        <begin position="307"/>
        <end position="325"/>
    </location>
</feature>
<dbReference type="HOGENOM" id="CLU_819105_0_0_1"/>
<feature type="compositionally biased region" description="Basic and acidic residues" evidence="1">
    <location>
        <begin position="9"/>
        <end position="18"/>
    </location>
</feature>
<evidence type="ECO:0000256" key="1">
    <source>
        <dbReference type="SAM" id="MobiDB-lite"/>
    </source>
</evidence>
<proteinExistence type="predicted"/>
<dbReference type="EMBL" id="GL883099">
    <property type="protein sequence ID" value="EGG08947.1"/>
    <property type="molecule type" value="Genomic_DNA"/>
</dbReference>
<keyword evidence="3" id="KW-1185">Reference proteome</keyword>
<protein>
    <submittedName>
        <fullName evidence="2">Uncharacterized protein</fullName>
    </submittedName>
</protein>
<dbReference type="GeneID" id="18922351"/>
<feature type="compositionally biased region" description="Low complexity" evidence="1">
    <location>
        <begin position="26"/>
        <end position="55"/>
    </location>
</feature>
<sequence length="339" mass="38248">MDSESFQDQIDRKLRNGEGNEEEVGEGQTQTEQEDQTQTQDQDQTQTQVQNQQGTSGDQRGEEGNEEQPVAGTQKGRGKGKGKAVGLIRIKPLTQQQEQLKLAEEKETASQARLMVEKEAKEAAEKRIQTREAEEEGESEEDEEEGIWEAVGDNGNSRKSVWNDRIVGGVVIEENPASSNEPVVTTATNRLLQRMDKEIEKVFTAHDQTRYDALVEEQRQWLEFKEKKGGERENKGTSTEPTLKKQVGPDGKMADIRVRDKKYEKRAGRETLRRNEDTYRDNPYAFGAVKAMIDPVNGVSWEGQKGTWDDVGRGETSDTVDKVEVTKNTQSVRSTLWAQ</sequence>
<dbReference type="AlphaFoldDB" id="F4RFE4"/>
<evidence type="ECO:0000313" key="2">
    <source>
        <dbReference type="EMBL" id="EGG08947.1"/>
    </source>
</evidence>
<feature type="region of interest" description="Disordered" evidence="1">
    <location>
        <begin position="123"/>
        <end position="160"/>
    </location>
</feature>
<reference evidence="3" key="1">
    <citation type="journal article" date="2011" name="Proc. Natl. Acad. Sci. U.S.A.">
        <title>Obligate biotrophy features unraveled by the genomic analysis of rust fungi.</title>
        <authorList>
            <person name="Duplessis S."/>
            <person name="Cuomo C.A."/>
            <person name="Lin Y.-C."/>
            <person name="Aerts A."/>
            <person name="Tisserant E."/>
            <person name="Veneault-Fourrey C."/>
            <person name="Joly D.L."/>
            <person name="Hacquard S."/>
            <person name="Amselem J."/>
            <person name="Cantarel B.L."/>
            <person name="Chiu R."/>
            <person name="Coutinho P.M."/>
            <person name="Feau N."/>
            <person name="Field M."/>
            <person name="Frey P."/>
            <person name="Gelhaye E."/>
            <person name="Goldberg J."/>
            <person name="Grabherr M.G."/>
            <person name="Kodira C.D."/>
            <person name="Kohler A."/>
            <person name="Kuees U."/>
            <person name="Lindquist E.A."/>
            <person name="Lucas S.M."/>
            <person name="Mago R."/>
            <person name="Mauceli E."/>
            <person name="Morin E."/>
            <person name="Murat C."/>
            <person name="Pangilinan J.L."/>
            <person name="Park R."/>
            <person name="Pearson M."/>
            <person name="Quesneville H."/>
            <person name="Rouhier N."/>
            <person name="Sakthikumar S."/>
            <person name="Salamov A.A."/>
            <person name="Schmutz J."/>
            <person name="Selles B."/>
            <person name="Shapiro H."/>
            <person name="Tanguay P."/>
            <person name="Tuskan G.A."/>
            <person name="Henrissat B."/>
            <person name="Van de Peer Y."/>
            <person name="Rouze P."/>
            <person name="Ellis J.G."/>
            <person name="Dodds P.N."/>
            <person name="Schein J.E."/>
            <person name="Zhong S."/>
            <person name="Hamelin R.C."/>
            <person name="Grigoriev I.V."/>
            <person name="Szabo L.J."/>
            <person name="Martin F."/>
        </authorList>
    </citation>
    <scope>NUCLEOTIDE SEQUENCE [LARGE SCALE GENOMIC DNA]</scope>
    <source>
        <strain evidence="3">98AG31 / pathotype 3-4-7</strain>
    </source>
</reference>
<accession>F4RFE4</accession>
<feature type="region of interest" description="Disordered" evidence="1">
    <location>
        <begin position="1"/>
        <end position="90"/>
    </location>
</feature>
<evidence type="ECO:0000313" key="3">
    <source>
        <dbReference type="Proteomes" id="UP000001072"/>
    </source>
</evidence>
<feature type="compositionally biased region" description="Basic and acidic residues" evidence="1">
    <location>
        <begin position="225"/>
        <end position="235"/>
    </location>
</feature>